<evidence type="ECO:0000259" key="3">
    <source>
        <dbReference type="PROSITE" id="PS51635"/>
    </source>
</evidence>
<dbReference type="RefSeq" id="WP_235828684.1">
    <property type="nucleotide sequence ID" value="NZ_MTBP01000004.1"/>
</dbReference>
<sequence length="278" mass="29433">MDVRRALVIGGGGGVAAPWEAGLVEGLRRAGVDLGAADVFVGTGWGSQVAACLASGVDLNAVIKDVTAASDRLGCPSADFARLTEVVTALSDTSIPGRERRRRVGRVARRATTRERAFRLDPITDCLPVRDWPDRPLVLMAVDADTGERVAWRRGGTATLPQAVRASASWPSEHPPTEIDGHAYIDGDTYSTTNADLAAGCDRVVVMMPLRHLVPADRLEREIDRLGDAEVTVIGPDPPTVELFSMALFESTAPRAAYEAGIRQAADQAAGVAAAWNG</sequence>
<dbReference type="AlphaFoldDB" id="A0A2P4UDA8"/>
<protein>
    <submittedName>
        <fullName evidence="4">Patatin-like phospholipase</fullName>
    </submittedName>
</protein>
<dbReference type="EMBL" id="MTBP01000004">
    <property type="protein sequence ID" value="POM23043.1"/>
    <property type="molecule type" value="Genomic_DNA"/>
</dbReference>
<reference evidence="4 5" key="1">
    <citation type="journal article" date="2017" name="Chemistry">
        <title>Isolation, Biosynthesis and Chemical Modifications of Rubterolones A-F: Rare Tropolone Alkaloids from Actinomadura sp. 5-2.</title>
        <authorList>
            <person name="Guo H."/>
            <person name="Benndorf R."/>
            <person name="Leichnitz D."/>
            <person name="Klassen J.L."/>
            <person name="Vollmers J."/>
            <person name="Gorls H."/>
            <person name="Steinacker M."/>
            <person name="Weigel C."/>
            <person name="Dahse H.M."/>
            <person name="Kaster A.K."/>
            <person name="de Beer Z.W."/>
            <person name="Poulsen M."/>
            <person name="Beemelmanns C."/>
        </authorList>
    </citation>
    <scope>NUCLEOTIDE SEQUENCE [LARGE SCALE GENOMIC DNA]</scope>
    <source>
        <strain evidence="4 5">5-2</strain>
    </source>
</reference>
<dbReference type="Pfam" id="PF01734">
    <property type="entry name" value="Patatin"/>
    <property type="match status" value="1"/>
</dbReference>
<evidence type="ECO:0000313" key="4">
    <source>
        <dbReference type="EMBL" id="POM23043.1"/>
    </source>
</evidence>
<keyword evidence="1" id="KW-0443">Lipid metabolism</keyword>
<evidence type="ECO:0000256" key="2">
    <source>
        <dbReference type="PROSITE-ProRule" id="PRU01161"/>
    </source>
</evidence>
<dbReference type="Proteomes" id="UP000242367">
    <property type="component" value="Unassembled WGS sequence"/>
</dbReference>
<comment type="caution">
    <text evidence="2">Lacks conserved residue(s) required for the propagation of feature annotation.</text>
</comment>
<organism evidence="4 5">
    <name type="scientific">Actinomadura rubteroloni</name>
    <dbReference type="NCBI Taxonomy" id="1926885"/>
    <lineage>
        <taxon>Bacteria</taxon>
        <taxon>Bacillati</taxon>
        <taxon>Actinomycetota</taxon>
        <taxon>Actinomycetes</taxon>
        <taxon>Streptosporangiales</taxon>
        <taxon>Thermomonosporaceae</taxon>
        <taxon>Actinomadura</taxon>
    </lineage>
</organism>
<evidence type="ECO:0000313" key="5">
    <source>
        <dbReference type="Proteomes" id="UP000242367"/>
    </source>
</evidence>
<dbReference type="InterPro" id="IPR016035">
    <property type="entry name" value="Acyl_Trfase/lysoPLipase"/>
</dbReference>
<accession>A0A2P4UDA8</accession>
<gene>
    <name evidence="4" type="ORF">BTM25_52490</name>
</gene>
<dbReference type="PROSITE" id="PS51635">
    <property type="entry name" value="PNPLA"/>
    <property type="match status" value="1"/>
</dbReference>
<dbReference type="GO" id="GO:0006629">
    <property type="term" value="P:lipid metabolic process"/>
    <property type="evidence" value="ECO:0007669"/>
    <property type="project" value="UniProtKB-KW"/>
</dbReference>
<keyword evidence="5" id="KW-1185">Reference proteome</keyword>
<dbReference type="InterPro" id="IPR002641">
    <property type="entry name" value="PNPLA_dom"/>
</dbReference>
<dbReference type="SUPFAM" id="SSF52151">
    <property type="entry name" value="FabD/lysophospholipase-like"/>
    <property type="match status" value="1"/>
</dbReference>
<evidence type="ECO:0000256" key="1">
    <source>
        <dbReference type="ARBA" id="ARBA00023098"/>
    </source>
</evidence>
<dbReference type="Gene3D" id="3.40.1090.10">
    <property type="entry name" value="Cytosolic phospholipase A2 catalytic domain"/>
    <property type="match status" value="1"/>
</dbReference>
<proteinExistence type="predicted"/>
<name>A0A2P4UDA8_9ACTN</name>
<comment type="caution">
    <text evidence="4">The sequence shown here is derived from an EMBL/GenBank/DDBJ whole genome shotgun (WGS) entry which is preliminary data.</text>
</comment>
<feature type="domain" description="PNPLA" evidence="3">
    <location>
        <begin position="8"/>
        <end position="200"/>
    </location>
</feature>